<protein>
    <submittedName>
        <fullName evidence="1">Uncharacterized protein</fullName>
    </submittedName>
</protein>
<accession>A0A8J5WDL8</accession>
<gene>
    <name evidence="1" type="ORF">GUJ93_ZPchr0011g26989</name>
</gene>
<organism evidence="1 2">
    <name type="scientific">Zizania palustris</name>
    <name type="common">Northern wild rice</name>
    <dbReference type="NCBI Taxonomy" id="103762"/>
    <lineage>
        <taxon>Eukaryota</taxon>
        <taxon>Viridiplantae</taxon>
        <taxon>Streptophyta</taxon>
        <taxon>Embryophyta</taxon>
        <taxon>Tracheophyta</taxon>
        <taxon>Spermatophyta</taxon>
        <taxon>Magnoliopsida</taxon>
        <taxon>Liliopsida</taxon>
        <taxon>Poales</taxon>
        <taxon>Poaceae</taxon>
        <taxon>BOP clade</taxon>
        <taxon>Oryzoideae</taxon>
        <taxon>Oryzeae</taxon>
        <taxon>Zizaniinae</taxon>
        <taxon>Zizania</taxon>
    </lineage>
</organism>
<evidence type="ECO:0000313" key="1">
    <source>
        <dbReference type="EMBL" id="KAG8089048.1"/>
    </source>
</evidence>
<reference evidence="1" key="1">
    <citation type="journal article" date="2021" name="bioRxiv">
        <title>Whole Genome Assembly and Annotation of Northern Wild Rice, Zizania palustris L., Supports a Whole Genome Duplication in the Zizania Genus.</title>
        <authorList>
            <person name="Haas M."/>
            <person name="Kono T."/>
            <person name="Macchietto M."/>
            <person name="Millas R."/>
            <person name="McGilp L."/>
            <person name="Shao M."/>
            <person name="Duquette J."/>
            <person name="Hirsch C.N."/>
            <person name="Kimball J."/>
        </authorList>
    </citation>
    <scope>NUCLEOTIDE SEQUENCE</scope>
    <source>
        <tissue evidence="1">Fresh leaf tissue</tissue>
    </source>
</reference>
<dbReference type="Proteomes" id="UP000729402">
    <property type="component" value="Unassembled WGS sequence"/>
</dbReference>
<reference evidence="1" key="2">
    <citation type="submission" date="2021-02" db="EMBL/GenBank/DDBJ databases">
        <authorList>
            <person name="Kimball J.A."/>
            <person name="Haas M.W."/>
            <person name="Macchietto M."/>
            <person name="Kono T."/>
            <person name="Duquette J."/>
            <person name="Shao M."/>
        </authorList>
    </citation>
    <scope>NUCLEOTIDE SEQUENCE</scope>
    <source>
        <tissue evidence="1">Fresh leaf tissue</tissue>
    </source>
</reference>
<proteinExistence type="predicted"/>
<dbReference type="EMBL" id="JAAALK010000081">
    <property type="protein sequence ID" value="KAG8089048.1"/>
    <property type="molecule type" value="Genomic_DNA"/>
</dbReference>
<evidence type="ECO:0000313" key="2">
    <source>
        <dbReference type="Proteomes" id="UP000729402"/>
    </source>
</evidence>
<name>A0A8J5WDL8_ZIZPA</name>
<sequence>MSSYQAATWRIGGVGEQERSDRRAAAWCSGKEGISREQLAGSGEGSVAQKGYLSLEPRLLDASSMLEAEEL</sequence>
<dbReference type="AlphaFoldDB" id="A0A8J5WDL8"/>
<comment type="caution">
    <text evidence="1">The sequence shown here is derived from an EMBL/GenBank/DDBJ whole genome shotgun (WGS) entry which is preliminary data.</text>
</comment>
<keyword evidence="2" id="KW-1185">Reference proteome</keyword>